<dbReference type="RefSeq" id="WP_101301284.1">
    <property type="nucleotide sequence ID" value="NZ_CP025197.1"/>
</dbReference>
<proteinExistence type="predicted"/>
<organism evidence="2 4">
    <name type="scientific">Acetivibrio saccincola</name>
    <dbReference type="NCBI Taxonomy" id="1677857"/>
    <lineage>
        <taxon>Bacteria</taxon>
        <taxon>Bacillati</taxon>
        <taxon>Bacillota</taxon>
        <taxon>Clostridia</taxon>
        <taxon>Eubacteriales</taxon>
        <taxon>Oscillospiraceae</taxon>
        <taxon>Acetivibrio</taxon>
    </lineage>
</organism>
<evidence type="ECO:0000313" key="5">
    <source>
        <dbReference type="Proteomes" id="UP000239720"/>
    </source>
</evidence>
<keyword evidence="1" id="KW-1133">Transmembrane helix</keyword>
<evidence type="ECO:0000313" key="2">
    <source>
        <dbReference type="EMBL" id="AUG57668.1"/>
    </source>
</evidence>
<gene>
    <name evidence="3" type="ORF">B9R14_12945</name>
    <name evidence="2" type="ORF">HVS_08810</name>
</gene>
<dbReference type="Proteomes" id="UP000233534">
    <property type="component" value="Chromosome"/>
</dbReference>
<dbReference type="InterPro" id="IPR014245">
    <property type="entry name" value="Spore_III_AF"/>
</dbReference>
<dbReference type="Proteomes" id="UP000239720">
    <property type="component" value="Unassembled WGS sequence"/>
</dbReference>
<dbReference type="EMBL" id="NEMB01000003">
    <property type="protein sequence ID" value="PQQ67564.1"/>
    <property type="molecule type" value="Genomic_DNA"/>
</dbReference>
<dbReference type="NCBIfam" id="TIGR02896">
    <property type="entry name" value="spore_III_AF"/>
    <property type="match status" value="1"/>
</dbReference>
<keyword evidence="1" id="KW-0812">Transmembrane</keyword>
<feature type="transmembrane region" description="Helical" evidence="1">
    <location>
        <begin position="7"/>
        <end position="27"/>
    </location>
</feature>
<dbReference type="Pfam" id="PF09581">
    <property type="entry name" value="Spore_III_AF"/>
    <property type="match status" value="1"/>
</dbReference>
<protein>
    <submittedName>
        <fullName evidence="2">Stage III sporulation protein AF</fullName>
    </submittedName>
</protein>
<feature type="transmembrane region" description="Helical" evidence="1">
    <location>
        <begin position="33"/>
        <end position="51"/>
    </location>
</feature>
<keyword evidence="1" id="KW-0472">Membrane</keyword>
<evidence type="ECO:0000256" key="1">
    <source>
        <dbReference type="SAM" id="Phobius"/>
    </source>
</evidence>
<keyword evidence="4" id="KW-1185">Reference proteome</keyword>
<dbReference type="OrthoDB" id="1738919at2"/>
<name>A0A2K9E5L8_9FIRM</name>
<evidence type="ECO:0000313" key="4">
    <source>
        <dbReference type="Proteomes" id="UP000233534"/>
    </source>
</evidence>
<dbReference type="EMBL" id="CP025197">
    <property type="protein sequence ID" value="AUG57668.1"/>
    <property type="molecule type" value="Genomic_DNA"/>
</dbReference>
<evidence type="ECO:0000313" key="3">
    <source>
        <dbReference type="EMBL" id="PQQ67564.1"/>
    </source>
</evidence>
<dbReference type="KEGG" id="hsc:HVS_08810"/>
<dbReference type="AlphaFoldDB" id="A0A2K9E5L8"/>
<sequence length="209" mass="24164">MVFLKKWVLNIVSLSLFVLLIEILIPSGRIKKVVNMVTGFILVIALINPVLKLLKMDIDLEEFQIESGNFINSKEISINSDVLKEEQIKLMTGVYREKIIDQLEYLAKKNNKVKDVKADVIINEDYNSENYGEVERVYLYLATDYEENTIKPILSIKKIKIGKIGDSEEENQEETSSDKIEAEIEEELKEKIHELFKIQKENIIISSLK</sequence>
<reference evidence="3 5" key="2">
    <citation type="journal article" date="2018" name="Syst. Appl. Microbiol.">
        <title>Characterization and high-quality draft genome sequence of Herbivorax saccincola A7, an anaerobic, alkaliphilic, thermophilic, cellulolytic, and xylanolytic bacterium.</title>
        <authorList>
            <person name="Aikawa S."/>
            <person name="Baramee S."/>
            <person name="Sermsathanaswadi J."/>
            <person name="Thianheng P."/>
            <person name="Tachaapaikoon C."/>
            <person name="Shikata A."/>
            <person name="Waeonukul R."/>
            <person name="Pason P."/>
            <person name="Ratanakhanokchai K."/>
            <person name="Kosugi A."/>
        </authorList>
    </citation>
    <scope>NUCLEOTIDE SEQUENCE [LARGE SCALE GENOMIC DNA]</scope>
    <source>
        <strain evidence="3 5">A7</strain>
    </source>
</reference>
<reference evidence="2 4" key="1">
    <citation type="submission" date="2017-12" db="EMBL/GenBank/DDBJ databases">
        <title>Complete genome sequence of Herbivorax saccincola GGR1, a novel Cellulosome-producing hydrolytic bacterium in a thermophilic biogas plant, established by Illumina and Nanopore MinION sequencing.</title>
        <authorList>
            <person name="Pechtl A."/>
            <person name="Ruckert C."/>
            <person name="Koeck D.E."/>
            <person name="Maus I."/>
            <person name="Winkler A."/>
            <person name="Kalinowski J."/>
            <person name="Puhler A."/>
            <person name="Schwarz W.W."/>
            <person name="Zverlov V.V."/>
            <person name="Schluter A."/>
            <person name="Liebl W."/>
        </authorList>
    </citation>
    <scope>NUCLEOTIDE SEQUENCE [LARGE SCALE GENOMIC DNA]</scope>
    <source>
        <strain evidence="2">GGR1</strain>
        <strain evidence="4">SR1</strain>
    </source>
</reference>
<accession>A0A2K9E5L8</accession>